<dbReference type="InterPro" id="IPR003593">
    <property type="entry name" value="AAA+_ATPase"/>
</dbReference>
<dbReference type="Pfam" id="PF17871">
    <property type="entry name" value="AAA_lid_9"/>
    <property type="match status" value="1"/>
</dbReference>
<evidence type="ECO:0000256" key="7">
    <source>
        <dbReference type="SAM" id="MobiDB-lite"/>
    </source>
</evidence>
<organism evidence="9 10">
    <name type="scientific">Salipiger mucosus DSM 16094</name>
    <dbReference type="NCBI Taxonomy" id="1123237"/>
    <lineage>
        <taxon>Bacteria</taxon>
        <taxon>Pseudomonadati</taxon>
        <taxon>Pseudomonadota</taxon>
        <taxon>Alphaproteobacteria</taxon>
        <taxon>Rhodobacterales</taxon>
        <taxon>Roseobacteraceae</taxon>
        <taxon>Salipiger</taxon>
    </lineage>
</organism>
<dbReference type="InterPro" id="IPR001270">
    <property type="entry name" value="ClpA/B"/>
</dbReference>
<dbReference type="HOGENOM" id="CLU_005070_4_1_5"/>
<keyword evidence="3" id="KW-0547">Nucleotide-binding</keyword>
<keyword evidence="4 9" id="KW-0067">ATP-binding</keyword>
<dbReference type="GO" id="GO:0005524">
    <property type="term" value="F:ATP binding"/>
    <property type="evidence" value="ECO:0007669"/>
    <property type="project" value="UniProtKB-KW"/>
</dbReference>
<accession>S9QWU1</accession>
<evidence type="ECO:0000313" key="9">
    <source>
        <dbReference type="EMBL" id="EPX84047.1"/>
    </source>
</evidence>
<keyword evidence="2 6" id="KW-0677">Repeat</keyword>
<comment type="similarity">
    <text evidence="1">Belongs to the ClpA/ClpB family.</text>
</comment>
<dbReference type="InterPro" id="IPR041546">
    <property type="entry name" value="ClpA/ClpB_AAA_lid"/>
</dbReference>
<evidence type="ECO:0000256" key="3">
    <source>
        <dbReference type="ARBA" id="ARBA00022741"/>
    </source>
</evidence>
<evidence type="ECO:0000313" key="10">
    <source>
        <dbReference type="Proteomes" id="UP000015347"/>
    </source>
</evidence>
<dbReference type="eggNOG" id="COG0542">
    <property type="taxonomic scope" value="Bacteria"/>
</dbReference>
<proteinExistence type="inferred from homology"/>
<dbReference type="Pfam" id="PF10431">
    <property type="entry name" value="ClpB_D2-small"/>
    <property type="match status" value="1"/>
</dbReference>
<name>S9QWU1_9RHOB</name>
<dbReference type="Pfam" id="PF00004">
    <property type="entry name" value="AAA"/>
    <property type="match status" value="1"/>
</dbReference>
<dbReference type="EMBL" id="APVH01000013">
    <property type="protein sequence ID" value="EPX84047.1"/>
    <property type="molecule type" value="Genomic_DNA"/>
</dbReference>
<evidence type="ECO:0000256" key="2">
    <source>
        <dbReference type="ARBA" id="ARBA00022737"/>
    </source>
</evidence>
<dbReference type="InterPro" id="IPR003959">
    <property type="entry name" value="ATPase_AAA_core"/>
</dbReference>
<dbReference type="PANTHER" id="PTHR11638:SF111">
    <property type="entry name" value="ATP-DEPENDENT CLP PROTEASE ATP-BINDING SUBUNIT CLPA"/>
    <property type="match status" value="1"/>
</dbReference>
<dbReference type="PROSITE" id="PS00871">
    <property type="entry name" value="CLPAB_2"/>
    <property type="match status" value="1"/>
</dbReference>
<dbReference type="STRING" id="1123237.Salmuc_01822"/>
<evidence type="ECO:0000259" key="8">
    <source>
        <dbReference type="PROSITE" id="PS51903"/>
    </source>
</evidence>
<dbReference type="InterPro" id="IPR028299">
    <property type="entry name" value="ClpA/B_CS2"/>
</dbReference>
<keyword evidence="5" id="KW-0143">Chaperone</keyword>
<dbReference type="Pfam" id="PF07724">
    <property type="entry name" value="AAA_2"/>
    <property type="match status" value="1"/>
</dbReference>
<dbReference type="GO" id="GO:0034605">
    <property type="term" value="P:cellular response to heat"/>
    <property type="evidence" value="ECO:0007669"/>
    <property type="project" value="TreeGrafter"/>
</dbReference>
<dbReference type="PRINTS" id="PR00300">
    <property type="entry name" value="CLPPROTEASEA"/>
</dbReference>
<dbReference type="OrthoDB" id="9803641at2"/>
<dbReference type="InterPro" id="IPR050130">
    <property type="entry name" value="ClpA_ClpB"/>
</dbReference>
<dbReference type="InterPro" id="IPR019489">
    <property type="entry name" value="Clp_ATPase_C"/>
</dbReference>
<dbReference type="SUPFAM" id="SSF52540">
    <property type="entry name" value="P-loop containing nucleoside triphosphate hydrolases"/>
    <property type="match status" value="2"/>
</dbReference>
<dbReference type="InterPro" id="IPR036628">
    <property type="entry name" value="Clp_N_dom_sf"/>
</dbReference>
<dbReference type="Gene3D" id="1.10.8.60">
    <property type="match status" value="2"/>
</dbReference>
<dbReference type="InterPro" id="IPR004176">
    <property type="entry name" value="Clp_R_N"/>
</dbReference>
<dbReference type="CDD" id="cd19499">
    <property type="entry name" value="RecA-like_ClpB_Hsp104-like"/>
    <property type="match status" value="1"/>
</dbReference>
<dbReference type="PANTHER" id="PTHR11638">
    <property type="entry name" value="ATP-DEPENDENT CLP PROTEASE"/>
    <property type="match status" value="1"/>
</dbReference>
<dbReference type="CDD" id="cd00009">
    <property type="entry name" value="AAA"/>
    <property type="match status" value="1"/>
</dbReference>
<dbReference type="SMART" id="SM00382">
    <property type="entry name" value="AAA"/>
    <property type="match status" value="2"/>
</dbReference>
<dbReference type="SUPFAM" id="SSF81923">
    <property type="entry name" value="Double Clp-N motif"/>
    <property type="match status" value="1"/>
</dbReference>
<dbReference type="InterPro" id="IPR027417">
    <property type="entry name" value="P-loop_NTPase"/>
</dbReference>
<dbReference type="Gene3D" id="1.10.1780.10">
    <property type="entry name" value="Clp, N-terminal domain"/>
    <property type="match status" value="1"/>
</dbReference>
<dbReference type="GO" id="GO:0016887">
    <property type="term" value="F:ATP hydrolysis activity"/>
    <property type="evidence" value="ECO:0007669"/>
    <property type="project" value="InterPro"/>
</dbReference>
<evidence type="ECO:0000256" key="1">
    <source>
        <dbReference type="ARBA" id="ARBA00008675"/>
    </source>
</evidence>
<dbReference type="GO" id="GO:0005737">
    <property type="term" value="C:cytoplasm"/>
    <property type="evidence" value="ECO:0007669"/>
    <property type="project" value="TreeGrafter"/>
</dbReference>
<dbReference type="SMART" id="SM01086">
    <property type="entry name" value="ClpB_D2-small"/>
    <property type="match status" value="1"/>
</dbReference>
<evidence type="ECO:0000256" key="4">
    <source>
        <dbReference type="ARBA" id="ARBA00022840"/>
    </source>
</evidence>
<dbReference type="AlphaFoldDB" id="S9QWU1"/>
<dbReference type="Gene3D" id="3.40.50.300">
    <property type="entry name" value="P-loop containing nucleotide triphosphate hydrolases"/>
    <property type="match status" value="2"/>
</dbReference>
<comment type="caution">
    <text evidence="9">The sequence shown here is derived from an EMBL/GenBank/DDBJ whole genome shotgun (WGS) entry which is preliminary data.</text>
</comment>
<dbReference type="FunFam" id="3.40.50.300:FF:000025">
    <property type="entry name" value="ATP-dependent Clp protease subunit"/>
    <property type="match status" value="1"/>
</dbReference>
<feature type="domain" description="Clp R" evidence="8">
    <location>
        <begin position="1"/>
        <end position="67"/>
    </location>
</feature>
<sequence length="765" mass="82661">MSENTRELSNILSDAERIARDNSHSSTTAEHLLLSIMEDDSVKDAIAACDAPVDRIRELVQSFVVSGMDKLKSDPAQTPEADDSVNKIMRRARILAQTDSGSAQLNNLRVLTALIAENGQWSSALLAQHGVTRFDVVNWAKHGVTKSEAISAKADGGPGREASTVGHRNGSRKKAGRALEDFLLSYTRNLTELALEGQIAPVIGRASEIERTVRILSRKEKSNPVFVGDPGVGKTKLAEGLALQIAEGRAPDVLKNRQLIEVDMAALMSGCKFRGDFEERVKKLIGIAESDPTIILFIDEIHSILEIGDSGGDTMGAGDIMKPALSRGNISVIGATTFKEYRSVFEKDPALSRRFQKVMVEEPDRDTAIEIVEKAADGLSDHHGVSFSEDIIEHAVDLSIRYIRDRKLPDKALDLLDETAAGYSSAEGKRVSPDVVSREALEKSAELMTGVPVVTGGATEIDILRDLDATLASRIFGQRDAVSTVSRAIKVARAGLRESERPIGSFLFVGPTGVGKTELTRSLSEAMGLELIRFDMSEYMEKHSVARLIGAPPGYVGHTTGGQLTEAVQKNPYSVVLLDEIEKAHPDIADTLLQVMDHGTLTDAQGRKIDFRNTIIILTSNAGASAMAKPGIGFGSSTPSAPEDNPEIENVFRPEFRNRLDAIVSFHQLPREAVSQIVDAMIADLEERLADKQVTLDITPEARDWLAKKGHSSTMGARPMGRLIYQQISTPLSEEVLFGALAGGGMASVSVDTDSDELKIAAVAD</sequence>
<dbReference type="Proteomes" id="UP000015347">
    <property type="component" value="Unassembled WGS sequence"/>
</dbReference>
<dbReference type="GO" id="GO:0006508">
    <property type="term" value="P:proteolysis"/>
    <property type="evidence" value="ECO:0007669"/>
    <property type="project" value="UniProtKB-KW"/>
</dbReference>
<reference evidence="10" key="1">
    <citation type="journal article" date="2014" name="Stand. Genomic Sci.">
        <title>Genome sequence of the exopolysaccharide-producing Salipiger mucosus type strain (DSM 16094(T)), a moderately halophilic member of the Roseobacter clade.</title>
        <authorList>
            <person name="Riedel T."/>
            <person name="Spring S."/>
            <person name="Fiebig A."/>
            <person name="Petersen J."/>
            <person name="Kyrpides N.C."/>
            <person name="Goker M."/>
            <person name="Klenk H.P."/>
        </authorList>
    </citation>
    <scope>NUCLEOTIDE SEQUENCE [LARGE SCALE GENOMIC DNA]</scope>
    <source>
        <strain evidence="10">DSM 16094</strain>
    </source>
</reference>
<gene>
    <name evidence="9" type="ORF">Salmuc_01822</name>
</gene>
<protein>
    <submittedName>
        <fullName evidence="9">ATP-dependent Clp protease ATP-binding protein subunit ClpA</fullName>
    </submittedName>
</protein>
<evidence type="ECO:0000256" key="5">
    <source>
        <dbReference type="ARBA" id="ARBA00023186"/>
    </source>
</evidence>
<dbReference type="GO" id="GO:0008233">
    <property type="term" value="F:peptidase activity"/>
    <property type="evidence" value="ECO:0007669"/>
    <property type="project" value="UniProtKB-KW"/>
</dbReference>
<dbReference type="Pfam" id="PF02861">
    <property type="entry name" value="Clp_N"/>
    <property type="match status" value="1"/>
</dbReference>
<keyword evidence="9" id="KW-0378">Hydrolase</keyword>
<dbReference type="PROSITE" id="PS51903">
    <property type="entry name" value="CLP_R"/>
    <property type="match status" value="1"/>
</dbReference>
<keyword evidence="10" id="KW-1185">Reference proteome</keyword>
<dbReference type="RefSeq" id="WP_020038240.1">
    <property type="nucleotide sequence ID" value="NZ_KE557274.1"/>
</dbReference>
<evidence type="ECO:0000256" key="6">
    <source>
        <dbReference type="PROSITE-ProRule" id="PRU01251"/>
    </source>
</evidence>
<keyword evidence="9" id="KW-0645">Protease</keyword>
<feature type="region of interest" description="Disordered" evidence="7">
    <location>
        <begin position="150"/>
        <end position="172"/>
    </location>
</feature>